<protein>
    <recommendedName>
        <fullName evidence="1">Aminotransferase class V domain-containing protein</fullName>
    </recommendedName>
</protein>
<dbReference type="Gene3D" id="3.40.640.10">
    <property type="entry name" value="Type I PLP-dependent aspartate aminotransferase-like (Major domain)"/>
    <property type="match status" value="1"/>
</dbReference>
<evidence type="ECO:0000313" key="2">
    <source>
        <dbReference type="EMBL" id="CAD9662123.1"/>
    </source>
</evidence>
<dbReference type="SUPFAM" id="SSF53383">
    <property type="entry name" value="PLP-dependent transferases"/>
    <property type="match status" value="1"/>
</dbReference>
<dbReference type="PANTHER" id="PTHR43586">
    <property type="entry name" value="CYSTEINE DESULFURASE"/>
    <property type="match status" value="1"/>
</dbReference>
<sequence length="415" mass="44115">MGQADHEVLEKSVRENFARLLETSSENVAITPSTSYAITMAAKNLGLQSPRNCALVLENQMASNVLPWQHCTQEAGGEVLVVPRPDGGDWDWASAIISRLEGPVGGRIGVVALPHVHWSDGSWVDLERVGPACARLGIPLVCDITQSAGALPFSVPKIRPAFACASVHKWLLGPYGFSLLYVDPNWQTRSLPLDHHERRRVGAAHPLWDVVGAMTYSVPEDAAGASCCGVGGYPMELVPGAARLDAGGRCNPVGLPMLAPALAAVTEWGPAAVQAAVAKKVAVIQQAASQLGLVSPPNARHFVGLYFPSTFTGGSPSERQARKSAFWDQTLGQTSGNGPSAAATAGASPIVTPPEEGERRMFVVFRYLKKQGILCQLRNGCLRVAPYLFTTDQDLELFVTALGNAVQLALSDVPE</sequence>
<dbReference type="InterPro" id="IPR015424">
    <property type="entry name" value="PyrdxlP-dep_Trfase"/>
</dbReference>
<name>A0A7S2W2G7_9STRA</name>
<dbReference type="InterPro" id="IPR015422">
    <property type="entry name" value="PyrdxlP-dep_Trfase_small"/>
</dbReference>
<dbReference type="EMBL" id="HBHJ01002000">
    <property type="protein sequence ID" value="CAD9662123.1"/>
    <property type="molecule type" value="Transcribed_RNA"/>
</dbReference>
<dbReference type="Gene3D" id="3.90.1150.10">
    <property type="entry name" value="Aspartate Aminotransferase, domain 1"/>
    <property type="match status" value="1"/>
</dbReference>
<dbReference type="Pfam" id="PF00266">
    <property type="entry name" value="Aminotran_5"/>
    <property type="match status" value="1"/>
</dbReference>
<feature type="domain" description="Aminotransferase class V" evidence="1">
    <location>
        <begin position="12"/>
        <end position="189"/>
    </location>
</feature>
<gene>
    <name evidence="2" type="ORF">RMAR1173_LOCUS1269</name>
</gene>
<proteinExistence type="predicted"/>
<organism evidence="2">
    <name type="scientific">Rhizochromulina marina</name>
    <dbReference type="NCBI Taxonomy" id="1034831"/>
    <lineage>
        <taxon>Eukaryota</taxon>
        <taxon>Sar</taxon>
        <taxon>Stramenopiles</taxon>
        <taxon>Ochrophyta</taxon>
        <taxon>Dictyochophyceae</taxon>
        <taxon>Rhizochromulinales</taxon>
        <taxon>Rhizochromulina</taxon>
    </lineage>
</organism>
<dbReference type="InterPro" id="IPR000192">
    <property type="entry name" value="Aminotrans_V_dom"/>
</dbReference>
<dbReference type="PANTHER" id="PTHR43586:SF15">
    <property type="entry name" value="BLR3095 PROTEIN"/>
    <property type="match status" value="1"/>
</dbReference>
<dbReference type="AlphaFoldDB" id="A0A7S2W2G7"/>
<dbReference type="InterPro" id="IPR015421">
    <property type="entry name" value="PyrdxlP-dep_Trfase_major"/>
</dbReference>
<evidence type="ECO:0000259" key="1">
    <source>
        <dbReference type="Pfam" id="PF00266"/>
    </source>
</evidence>
<reference evidence="2" key="1">
    <citation type="submission" date="2021-01" db="EMBL/GenBank/DDBJ databases">
        <authorList>
            <person name="Corre E."/>
            <person name="Pelletier E."/>
            <person name="Niang G."/>
            <person name="Scheremetjew M."/>
            <person name="Finn R."/>
            <person name="Kale V."/>
            <person name="Holt S."/>
            <person name="Cochrane G."/>
            <person name="Meng A."/>
            <person name="Brown T."/>
            <person name="Cohen L."/>
        </authorList>
    </citation>
    <scope>NUCLEOTIDE SEQUENCE</scope>
    <source>
        <strain evidence="2">CCMP1243</strain>
    </source>
</reference>
<accession>A0A7S2W2G7</accession>